<evidence type="ECO:0000313" key="11">
    <source>
        <dbReference type="Proteomes" id="UP000559010"/>
    </source>
</evidence>
<dbReference type="PANTHER" id="PTHR33281:SF19">
    <property type="entry name" value="VOLTAGE-DEPENDENT ANION CHANNEL-FORMING PROTEIN YNEE"/>
    <property type="match status" value="1"/>
</dbReference>
<keyword evidence="6" id="KW-0406">Ion transport</keyword>
<dbReference type="AlphaFoldDB" id="A0A848J067"/>
<feature type="transmembrane region" description="Helical" evidence="9">
    <location>
        <begin position="221"/>
        <end position="241"/>
    </location>
</feature>
<sequence length="289" mass="33583">MKSIKWQLLLVVVVIIITAFVGDILDRYTKIEHPIGIPAFFGTAIAFVLAFRTNQAYDRWWEARKIWGSIVNNSRSWFRMVLTLIKANSDKDKLICEKLIKRQVAWNYILSRRLRDNDSLDGIERYFEDSEFIQIRNSINPNQTILLMQSQDIRALTINHQIEDLHHIQLEDCLRSFEDSMAKAERIKNTHFPVLYDHLISVSIYLFASLLAFAIVDSSHVFEVIFSTIISGLFLTIEFVGTELQDPFEDKPSDTPMTAISNSIQRSAYQLLKLPLEPEETAQFDFYLK</sequence>
<evidence type="ECO:0000256" key="4">
    <source>
        <dbReference type="ARBA" id="ARBA00022692"/>
    </source>
</evidence>
<feature type="transmembrane region" description="Helical" evidence="9">
    <location>
        <begin position="194"/>
        <end position="215"/>
    </location>
</feature>
<keyword evidence="5 9" id="KW-1133">Transmembrane helix</keyword>
<organism evidence="10 11">
    <name type="scientific">Marinigracilibium pacificum</name>
    <dbReference type="NCBI Taxonomy" id="2729599"/>
    <lineage>
        <taxon>Bacteria</taxon>
        <taxon>Pseudomonadati</taxon>
        <taxon>Bacteroidota</taxon>
        <taxon>Cytophagia</taxon>
        <taxon>Cytophagales</taxon>
        <taxon>Flammeovirgaceae</taxon>
        <taxon>Marinigracilibium</taxon>
    </lineage>
</organism>
<keyword evidence="4 9" id="KW-0812">Transmembrane</keyword>
<reference evidence="10 11" key="1">
    <citation type="submission" date="2020-04" db="EMBL/GenBank/DDBJ databases">
        <title>Flammeovirgaceae bacterium KN852 isolated from deep sea.</title>
        <authorList>
            <person name="Zhang D.-C."/>
        </authorList>
    </citation>
    <scope>NUCLEOTIDE SEQUENCE [LARGE SCALE GENOMIC DNA]</scope>
    <source>
        <strain evidence="10 11">KN852</strain>
    </source>
</reference>
<evidence type="ECO:0000256" key="3">
    <source>
        <dbReference type="ARBA" id="ARBA00022475"/>
    </source>
</evidence>
<keyword evidence="7 9" id="KW-0472">Membrane</keyword>
<keyword evidence="11" id="KW-1185">Reference proteome</keyword>
<evidence type="ECO:0000256" key="2">
    <source>
        <dbReference type="ARBA" id="ARBA00022448"/>
    </source>
</evidence>
<protein>
    <submittedName>
        <fullName evidence="10">Uncharacterized protein</fullName>
    </submittedName>
</protein>
<gene>
    <name evidence="10" type="ORF">HH304_05970</name>
</gene>
<dbReference type="PANTHER" id="PTHR33281">
    <property type="entry name" value="UPF0187 PROTEIN YNEE"/>
    <property type="match status" value="1"/>
</dbReference>
<feature type="transmembrane region" description="Helical" evidence="9">
    <location>
        <begin position="7"/>
        <end position="25"/>
    </location>
</feature>
<evidence type="ECO:0000256" key="1">
    <source>
        <dbReference type="ARBA" id="ARBA00004651"/>
    </source>
</evidence>
<evidence type="ECO:0000313" key="10">
    <source>
        <dbReference type="EMBL" id="NMM47940.1"/>
    </source>
</evidence>
<dbReference type="RefSeq" id="WP_169678964.1">
    <property type="nucleotide sequence ID" value="NZ_JABBNU010000003.1"/>
</dbReference>
<dbReference type="GO" id="GO:0005254">
    <property type="term" value="F:chloride channel activity"/>
    <property type="evidence" value="ECO:0007669"/>
    <property type="project" value="InterPro"/>
</dbReference>
<evidence type="ECO:0000256" key="9">
    <source>
        <dbReference type="SAM" id="Phobius"/>
    </source>
</evidence>
<evidence type="ECO:0000256" key="7">
    <source>
        <dbReference type="ARBA" id="ARBA00023136"/>
    </source>
</evidence>
<comment type="subcellular location">
    <subcellularLocation>
        <location evidence="1">Cell membrane</location>
        <topology evidence="1">Multi-pass membrane protein</topology>
    </subcellularLocation>
</comment>
<keyword evidence="2" id="KW-0813">Transport</keyword>
<dbReference type="EMBL" id="JABBNU010000003">
    <property type="protein sequence ID" value="NMM47940.1"/>
    <property type="molecule type" value="Genomic_DNA"/>
</dbReference>
<feature type="transmembrane region" description="Helical" evidence="9">
    <location>
        <begin position="31"/>
        <end position="51"/>
    </location>
</feature>
<dbReference type="InterPro" id="IPR044669">
    <property type="entry name" value="YneE/VCCN1/2-like"/>
</dbReference>
<proteinExistence type="inferred from homology"/>
<comment type="caution">
    <text evidence="10">The sequence shown here is derived from an EMBL/GenBank/DDBJ whole genome shotgun (WGS) entry which is preliminary data.</text>
</comment>
<comment type="similarity">
    <text evidence="8">Belongs to the anion channel-forming bestrophin (TC 1.A.46) family.</text>
</comment>
<keyword evidence="3" id="KW-1003">Cell membrane</keyword>
<accession>A0A848J067</accession>
<evidence type="ECO:0000256" key="5">
    <source>
        <dbReference type="ARBA" id="ARBA00022989"/>
    </source>
</evidence>
<dbReference type="GO" id="GO:0005886">
    <property type="term" value="C:plasma membrane"/>
    <property type="evidence" value="ECO:0007669"/>
    <property type="project" value="UniProtKB-SubCell"/>
</dbReference>
<dbReference type="Proteomes" id="UP000559010">
    <property type="component" value="Unassembled WGS sequence"/>
</dbReference>
<evidence type="ECO:0000256" key="6">
    <source>
        <dbReference type="ARBA" id="ARBA00023065"/>
    </source>
</evidence>
<name>A0A848J067_9BACT</name>
<evidence type="ECO:0000256" key="8">
    <source>
        <dbReference type="ARBA" id="ARBA00034708"/>
    </source>
</evidence>
<dbReference type="Pfam" id="PF25539">
    <property type="entry name" value="Bestrophin_2"/>
    <property type="match status" value="1"/>
</dbReference>